<dbReference type="GO" id="GO:0003677">
    <property type="term" value="F:DNA binding"/>
    <property type="evidence" value="ECO:0007669"/>
    <property type="project" value="InterPro"/>
</dbReference>
<dbReference type="PANTHER" id="PTHR38767:SF1">
    <property type="entry name" value="DNA POLYMERASE III SUBUNIT CHI"/>
    <property type="match status" value="1"/>
</dbReference>
<dbReference type="GO" id="GO:0006260">
    <property type="term" value="P:DNA replication"/>
    <property type="evidence" value="ECO:0007669"/>
    <property type="project" value="InterPro"/>
</dbReference>
<dbReference type="GO" id="GO:0032298">
    <property type="term" value="P:positive regulation of DNA-templated DNA replication initiation"/>
    <property type="evidence" value="ECO:0007669"/>
    <property type="project" value="TreeGrafter"/>
</dbReference>
<sequence>MSEATFYTHVVGLQSFVARLCRRALSADSRVLIWTDSESEALEWDRVLWQIPPESFLPHETVSDGRLPDDVPVLIGSGSLPESSGGRAVLNLSRQIWHGAGETVRVLEIIGSGEDELAAARNRFAAYRRQGFTLTHHNMHNKG</sequence>
<dbReference type="EMBL" id="JAPQFL010000001">
    <property type="protein sequence ID" value="MDD9327211.1"/>
    <property type="molecule type" value="Genomic_DNA"/>
</dbReference>
<protein>
    <submittedName>
        <fullName evidence="1">DNA polymerase III subunit chi</fullName>
        <ecNumber evidence="2">2.7.7.7</ecNumber>
    </submittedName>
</protein>
<gene>
    <name evidence="1" type="ORF">ORY91_000592</name>
    <name evidence="2" type="ORF">V9W64_02340</name>
</gene>
<dbReference type="PANTHER" id="PTHR38767">
    <property type="entry name" value="DNA POLYMERASE III SUBUNIT CHI"/>
    <property type="match status" value="1"/>
</dbReference>
<keyword evidence="3" id="KW-1185">Reference proteome</keyword>
<organism evidence="1">
    <name type="scientific">Neisseria leonii</name>
    <dbReference type="NCBI Taxonomy" id="2995413"/>
    <lineage>
        <taxon>Bacteria</taxon>
        <taxon>Pseudomonadati</taxon>
        <taxon>Pseudomonadota</taxon>
        <taxon>Betaproteobacteria</taxon>
        <taxon>Neisseriales</taxon>
        <taxon>Neisseriaceae</taxon>
        <taxon>Neisseria</taxon>
    </lineage>
</organism>
<dbReference type="EC" id="2.7.7.7" evidence="2"/>
<reference evidence="2" key="2">
    <citation type="submission" date="2024-02" db="EMBL/GenBank/DDBJ databases">
        <title>Neisseria leonii sp. nov.</title>
        <authorList>
            <person name="Boutroux M."/>
            <person name="Favre-Rochex S."/>
            <person name="Gorgette O."/>
            <person name="Touak G."/>
            <person name="Muhle E."/>
            <person name="Chesneau O."/>
            <person name="Clermont D."/>
            <person name="Rahi P."/>
        </authorList>
    </citation>
    <scope>NUCLEOTIDE SEQUENCE</scope>
    <source>
        <strain evidence="2">51.81</strain>
    </source>
</reference>
<dbReference type="SUPFAM" id="SSF102400">
    <property type="entry name" value="DNA polymerase III chi subunit"/>
    <property type="match status" value="1"/>
</dbReference>
<evidence type="ECO:0000313" key="2">
    <source>
        <dbReference type="EMBL" id="WWY03602.1"/>
    </source>
</evidence>
<evidence type="ECO:0000313" key="3">
    <source>
        <dbReference type="Proteomes" id="UP001149607"/>
    </source>
</evidence>
<dbReference type="InterPro" id="IPR036768">
    <property type="entry name" value="PolIII_chi_sf"/>
</dbReference>
<keyword evidence="2" id="KW-0548">Nucleotidyltransferase</keyword>
<dbReference type="Pfam" id="PF04364">
    <property type="entry name" value="DNA_pol3_chi"/>
    <property type="match status" value="1"/>
</dbReference>
<proteinExistence type="predicted"/>
<dbReference type="GO" id="GO:0003887">
    <property type="term" value="F:DNA-directed DNA polymerase activity"/>
    <property type="evidence" value="ECO:0007669"/>
    <property type="project" value="UniProtKB-EC"/>
</dbReference>
<dbReference type="EMBL" id="CP146598">
    <property type="protein sequence ID" value="WWY03602.1"/>
    <property type="molecule type" value="Genomic_DNA"/>
</dbReference>
<dbReference type="Proteomes" id="UP001149607">
    <property type="component" value="Chromosome"/>
</dbReference>
<dbReference type="RefSeq" id="WP_274584469.1">
    <property type="nucleotide sequence ID" value="NZ_CP145811.1"/>
</dbReference>
<dbReference type="Gene3D" id="3.40.50.10110">
    <property type="entry name" value="DNA polymerase III subunit chi"/>
    <property type="match status" value="1"/>
</dbReference>
<accession>A0A9X4E3D2</accession>
<evidence type="ECO:0000313" key="1">
    <source>
        <dbReference type="EMBL" id="MDD9327211.1"/>
    </source>
</evidence>
<dbReference type="AlphaFoldDB" id="A0A9X4E3D2"/>
<name>A0A9X4E3D2_9NEIS</name>
<reference evidence="1" key="1">
    <citation type="submission" date="2022-10" db="EMBL/GenBank/DDBJ databases">
        <authorList>
            <person name="Boutroux M."/>
        </authorList>
    </citation>
    <scope>NUCLEOTIDE SEQUENCE</scope>
    <source>
        <strain evidence="1">51.81</strain>
    </source>
</reference>
<keyword evidence="2" id="KW-0808">Transferase</keyword>
<dbReference type="InterPro" id="IPR007459">
    <property type="entry name" value="DNA_pol3_chi"/>
</dbReference>